<evidence type="ECO:0000313" key="2">
    <source>
        <dbReference type="Proteomes" id="UP000054270"/>
    </source>
</evidence>
<reference evidence="2" key="1">
    <citation type="submission" date="2014-04" db="EMBL/GenBank/DDBJ databases">
        <title>Evolutionary Origins and Diversification of the Mycorrhizal Mutualists.</title>
        <authorList>
            <consortium name="DOE Joint Genome Institute"/>
            <consortium name="Mycorrhizal Genomics Consortium"/>
            <person name="Kohler A."/>
            <person name="Kuo A."/>
            <person name="Nagy L.G."/>
            <person name="Floudas D."/>
            <person name="Copeland A."/>
            <person name="Barry K.W."/>
            <person name="Cichocki N."/>
            <person name="Veneault-Fourrey C."/>
            <person name="LaButti K."/>
            <person name="Lindquist E.A."/>
            <person name="Lipzen A."/>
            <person name="Lundell T."/>
            <person name="Morin E."/>
            <person name="Murat C."/>
            <person name="Riley R."/>
            <person name="Ohm R."/>
            <person name="Sun H."/>
            <person name="Tunlid A."/>
            <person name="Henrissat B."/>
            <person name="Grigoriev I.V."/>
            <person name="Hibbett D.S."/>
            <person name="Martin F."/>
        </authorList>
    </citation>
    <scope>NUCLEOTIDE SEQUENCE [LARGE SCALE GENOMIC DNA]</scope>
    <source>
        <strain evidence="2">FD-334 SS-4</strain>
    </source>
</reference>
<organism evidence="1 2">
    <name type="scientific">Hypholoma sublateritium (strain FD-334 SS-4)</name>
    <dbReference type="NCBI Taxonomy" id="945553"/>
    <lineage>
        <taxon>Eukaryota</taxon>
        <taxon>Fungi</taxon>
        <taxon>Dikarya</taxon>
        <taxon>Basidiomycota</taxon>
        <taxon>Agaricomycotina</taxon>
        <taxon>Agaricomycetes</taxon>
        <taxon>Agaricomycetidae</taxon>
        <taxon>Agaricales</taxon>
        <taxon>Agaricineae</taxon>
        <taxon>Strophariaceae</taxon>
        <taxon>Hypholoma</taxon>
    </lineage>
</organism>
<protein>
    <submittedName>
        <fullName evidence="1">Uncharacterized protein</fullName>
    </submittedName>
</protein>
<dbReference type="AlphaFoldDB" id="A0A0D2NIU2"/>
<gene>
    <name evidence="1" type="ORF">HYPSUDRAFT_207000</name>
</gene>
<proteinExistence type="predicted"/>
<evidence type="ECO:0000313" key="1">
    <source>
        <dbReference type="EMBL" id="KJA16511.1"/>
    </source>
</evidence>
<keyword evidence="2" id="KW-1185">Reference proteome</keyword>
<accession>A0A0D2NIU2</accession>
<name>A0A0D2NIU2_HYPSF</name>
<dbReference type="EMBL" id="KN817620">
    <property type="protein sequence ID" value="KJA16511.1"/>
    <property type="molecule type" value="Genomic_DNA"/>
</dbReference>
<dbReference type="STRING" id="945553.A0A0D2NIU2"/>
<dbReference type="Proteomes" id="UP000054270">
    <property type="component" value="Unassembled WGS sequence"/>
</dbReference>
<sequence>MSPRVYTRARPLTLLISACPDIDLRHGHGWRPLCLKDGPLGPTPSLKASRGRASARLACDASTKSRTTPSTPKPEARVAGHVILPEDSLAARTEEAAKVVGIEKQLGAVLGWCQQRTQALAKRIEAVAAEGQGRRRRFAHLRTNESAVGARRVDPLREEPAVEKRALLNGNVPRPNAHGRCGAAAPQTPLCRCRSVLRFFCSAITVDSLNWLAADAVAISPPPHMRCNWRRSRRASLHPCECVAPAPLLLAADIPQATTPTLAALQRPAAATHAASPPFLLCPSAQRIRVPLHPAQKAGRAHSTPRHRY</sequence>